<feature type="compositionally biased region" description="Pro residues" evidence="1">
    <location>
        <begin position="54"/>
        <end position="72"/>
    </location>
</feature>
<dbReference type="Proteomes" id="UP000283841">
    <property type="component" value="Unassembled WGS sequence"/>
</dbReference>
<dbReference type="GeneID" id="39603263"/>
<reference evidence="2 3" key="1">
    <citation type="journal article" date="2018" name="Front. Microbiol.">
        <title>Genomic and genetic insights into a cosmopolitan fungus, Paecilomyces variotii (Eurotiales).</title>
        <authorList>
            <person name="Urquhart A.S."/>
            <person name="Mondo S.J."/>
            <person name="Makela M.R."/>
            <person name="Hane J.K."/>
            <person name="Wiebenga A."/>
            <person name="He G."/>
            <person name="Mihaltcheva S."/>
            <person name="Pangilinan J."/>
            <person name="Lipzen A."/>
            <person name="Barry K."/>
            <person name="de Vries R.P."/>
            <person name="Grigoriev I.V."/>
            <person name="Idnurm A."/>
        </authorList>
    </citation>
    <scope>NUCLEOTIDE SEQUENCE [LARGE SCALE GENOMIC DNA]</scope>
    <source>
        <strain evidence="2 3">CBS 101075</strain>
    </source>
</reference>
<dbReference type="RefSeq" id="XP_028482536.1">
    <property type="nucleotide sequence ID" value="XM_028633986.1"/>
</dbReference>
<dbReference type="PANTHER" id="PTHR39153">
    <property type="entry name" value="AGR244WP"/>
    <property type="match status" value="1"/>
</dbReference>
<gene>
    <name evidence="2" type="ORF">C8Q69DRAFT_74500</name>
</gene>
<organism evidence="2 3">
    <name type="scientific">Byssochlamys spectabilis</name>
    <name type="common">Paecilomyces variotii</name>
    <dbReference type="NCBI Taxonomy" id="264951"/>
    <lineage>
        <taxon>Eukaryota</taxon>
        <taxon>Fungi</taxon>
        <taxon>Dikarya</taxon>
        <taxon>Ascomycota</taxon>
        <taxon>Pezizomycotina</taxon>
        <taxon>Eurotiomycetes</taxon>
        <taxon>Eurotiomycetidae</taxon>
        <taxon>Eurotiales</taxon>
        <taxon>Thermoascaceae</taxon>
        <taxon>Paecilomyces</taxon>
    </lineage>
</organism>
<dbReference type="VEuPathDB" id="FungiDB:C8Q69DRAFT_74500"/>
<comment type="caution">
    <text evidence="2">The sequence shown here is derived from an EMBL/GenBank/DDBJ whole genome shotgun (WGS) entry which is preliminary data.</text>
</comment>
<dbReference type="PANTHER" id="PTHR39153:SF1">
    <property type="entry name" value="AGR244WP"/>
    <property type="match status" value="1"/>
</dbReference>
<dbReference type="OrthoDB" id="3979469at2759"/>
<name>A0A443HM67_BYSSP</name>
<dbReference type="EMBL" id="RCNU01000011">
    <property type="protein sequence ID" value="RWQ92891.1"/>
    <property type="molecule type" value="Genomic_DNA"/>
</dbReference>
<dbReference type="InterPro" id="IPR038882">
    <property type="entry name" value="Rcf3"/>
</dbReference>
<evidence type="ECO:0000313" key="2">
    <source>
        <dbReference type="EMBL" id="RWQ92891.1"/>
    </source>
</evidence>
<evidence type="ECO:0000313" key="3">
    <source>
        <dbReference type="Proteomes" id="UP000283841"/>
    </source>
</evidence>
<dbReference type="AlphaFoldDB" id="A0A443HM67"/>
<keyword evidence="3" id="KW-1185">Reference proteome</keyword>
<proteinExistence type="predicted"/>
<protein>
    <submittedName>
        <fullName evidence="2">Uncharacterized protein</fullName>
    </submittedName>
</protein>
<accession>A0A443HM67</accession>
<evidence type="ECO:0000256" key="1">
    <source>
        <dbReference type="SAM" id="MobiDB-lite"/>
    </source>
</evidence>
<feature type="region of interest" description="Disordered" evidence="1">
    <location>
        <begin position="52"/>
        <end position="76"/>
    </location>
</feature>
<sequence>MPPPSNQRADIEPPEEVTTQAVTGFATGALRFGSLSIIAHMILSLPHPFNFAGPTPPPTPHSKGPQPGPRPTSPFSSSFLKSRLFYRPLEGFSEWLSPTSQVYRGLTPQFKVFLQIAVMTLGGCIWAEKRVSEYLEVMRKIKRAERAEAQRAQTSRG</sequence>